<reference evidence="2 3" key="1">
    <citation type="submission" date="2024-09" db="EMBL/GenBank/DDBJ databases">
        <authorList>
            <person name="Sun Q."/>
            <person name="Mori K."/>
        </authorList>
    </citation>
    <scope>NUCLEOTIDE SEQUENCE [LARGE SCALE GENOMIC DNA]</scope>
    <source>
        <strain evidence="2 3">JCM 4557</strain>
    </source>
</reference>
<name>A0ABV6TF32_9ACTN</name>
<comment type="caution">
    <text evidence="2">The sequence shown here is derived from an EMBL/GenBank/DDBJ whole genome shotgun (WGS) entry which is preliminary data.</text>
</comment>
<sequence>MRHTAEQAKRCPLKGVQAIEHLGDPVLAMAELAPDIHRELHRFHVMGNVVAVELTIQGSFTGSFTTPAGVIEPTGAKLAIPAGDFWYVEDGRIKEFNCYAGINVMLAQLGVQPDFASAVAASATTTS</sequence>
<evidence type="ECO:0000313" key="3">
    <source>
        <dbReference type="Proteomes" id="UP001589887"/>
    </source>
</evidence>
<protein>
    <submittedName>
        <fullName evidence="2">Ester cyclase</fullName>
    </submittedName>
</protein>
<dbReference type="Gene3D" id="3.10.450.50">
    <property type="match status" value="1"/>
</dbReference>
<keyword evidence="3" id="KW-1185">Reference proteome</keyword>
<accession>A0ABV6TF32</accession>
<gene>
    <name evidence="2" type="ORF">ACFH04_08870</name>
</gene>
<organism evidence="2 3">
    <name type="scientific">Streptomyces noboritoensis</name>
    <dbReference type="NCBI Taxonomy" id="67337"/>
    <lineage>
        <taxon>Bacteria</taxon>
        <taxon>Bacillati</taxon>
        <taxon>Actinomycetota</taxon>
        <taxon>Actinomycetes</taxon>
        <taxon>Kitasatosporales</taxon>
        <taxon>Streptomycetaceae</taxon>
        <taxon>Streptomyces</taxon>
    </lineage>
</organism>
<dbReference type="Pfam" id="PF12680">
    <property type="entry name" value="SnoaL_2"/>
    <property type="match status" value="1"/>
</dbReference>
<evidence type="ECO:0000259" key="1">
    <source>
        <dbReference type="Pfam" id="PF12680"/>
    </source>
</evidence>
<dbReference type="SUPFAM" id="SSF54427">
    <property type="entry name" value="NTF2-like"/>
    <property type="match status" value="1"/>
</dbReference>
<dbReference type="InterPro" id="IPR037401">
    <property type="entry name" value="SnoaL-like"/>
</dbReference>
<dbReference type="EMBL" id="JBHMQV010000009">
    <property type="protein sequence ID" value="MFC0843826.1"/>
    <property type="molecule type" value="Genomic_DNA"/>
</dbReference>
<proteinExistence type="predicted"/>
<dbReference type="Proteomes" id="UP001589887">
    <property type="component" value="Unassembled WGS sequence"/>
</dbReference>
<dbReference type="InterPro" id="IPR032710">
    <property type="entry name" value="NTF2-like_dom_sf"/>
</dbReference>
<dbReference type="RefSeq" id="WP_394324122.1">
    <property type="nucleotide sequence ID" value="NZ_JBHMQV010000009.1"/>
</dbReference>
<feature type="domain" description="SnoaL-like" evidence="1">
    <location>
        <begin position="27"/>
        <end position="95"/>
    </location>
</feature>
<evidence type="ECO:0000313" key="2">
    <source>
        <dbReference type="EMBL" id="MFC0843826.1"/>
    </source>
</evidence>